<dbReference type="Proteomes" id="UP000218689">
    <property type="component" value="Unassembled WGS sequence"/>
</dbReference>
<dbReference type="InterPro" id="IPR010133">
    <property type="entry name" value="Bacteriocin_signal_seq"/>
</dbReference>
<dbReference type="RefSeq" id="WP_094785441.1">
    <property type="nucleotide sequence ID" value="NZ_BEDT01000007.1"/>
</dbReference>
<comment type="caution">
    <text evidence="1">The sequence shown here is derived from an EMBL/GenBank/DDBJ whole genome shotgun (WGS) entry which is preliminary data.</text>
</comment>
<sequence length="60" mass="6431">MVEKNSLQQVVALDQFSTLTEKEMMVIEGGLVHVGHVIKAVGIAYGAGYAFGSFIGNVFK</sequence>
<dbReference type="InterPro" id="IPR023991">
    <property type="entry name" value="Bacteriocin_IIb_lactobn/cerein"/>
</dbReference>
<evidence type="ECO:0000313" key="2">
    <source>
        <dbReference type="Proteomes" id="UP000218689"/>
    </source>
</evidence>
<organism evidence="1 2">
    <name type="scientific">Pseudolactococcus reticulitermitis</name>
    <dbReference type="NCBI Taxonomy" id="2025039"/>
    <lineage>
        <taxon>Bacteria</taxon>
        <taxon>Bacillati</taxon>
        <taxon>Bacillota</taxon>
        <taxon>Bacilli</taxon>
        <taxon>Lactobacillales</taxon>
        <taxon>Streptococcaceae</taxon>
        <taxon>Pseudolactococcus</taxon>
    </lineage>
</organism>
<gene>
    <name evidence="1" type="ORF">RsY01_2051</name>
</gene>
<name>A0A224X302_9LACT</name>
<proteinExistence type="predicted"/>
<evidence type="ECO:0008006" key="3">
    <source>
        <dbReference type="Google" id="ProtNLM"/>
    </source>
</evidence>
<reference evidence="2" key="1">
    <citation type="submission" date="2017-08" db="EMBL/GenBank/DDBJ databases">
        <title>Draft genome sequence of Lactococcus sp. strain Rs-Y01, isolated from the gut of the lower termite Reticulitermes speratus.</title>
        <authorList>
            <person name="Ohkuma M."/>
            <person name="Yuki M."/>
        </authorList>
    </citation>
    <scope>NUCLEOTIDE SEQUENCE [LARGE SCALE GENOMIC DNA]</scope>
    <source>
        <strain evidence="2">Rs-Y01</strain>
    </source>
</reference>
<dbReference type="EMBL" id="BEDT01000007">
    <property type="protein sequence ID" value="GAX48428.1"/>
    <property type="molecule type" value="Genomic_DNA"/>
</dbReference>
<protein>
    <recommendedName>
        <fullName evidence="3">Bacteriocin</fullName>
    </recommendedName>
</protein>
<dbReference type="NCBIfam" id="TIGR01847">
    <property type="entry name" value="bacteriocin_sig"/>
    <property type="match status" value="1"/>
</dbReference>
<accession>A0A224X302</accession>
<evidence type="ECO:0000313" key="1">
    <source>
        <dbReference type="EMBL" id="GAX48428.1"/>
    </source>
</evidence>
<dbReference type="NCBIfam" id="TIGR03949">
    <property type="entry name" value="bact_IIb_cerein"/>
    <property type="match status" value="1"/>
</dbReference>
<keyword evidence="2" id="KW-1185">Reference proteome</keyword>
<dbReference type="AlphaFoldDB" id="A0A224X302"/>